<dbReference type="PANTHER" id="PTHR43818">
    <property type="entry name" value="BCDNA.GH03377"/>
    <property type="match status" value="1"/>
</dbReference>
<keyword evidence="6" id="KW-1185">Reference proteome</keyword>
<dbReference type="SUPFAM" id="SSF51735">
    <property type="entry name" value="NAD(P)-binding Rossmann-fold domains"/>
    <property type="match status" value="1"/>
</dbReference>
<feature type="compositionally biased region" description="Basic and acidic residues" evidence="2">
    <location>
        <begin position="205"/>
        <end position="215"/>
    </location>
</feature>
<dbReference type="PANTHER" id="PTHR43818:SF11">
    <property type="entry name" value="BCDNA.GH03377"/>
    <property type="match status" value="1"/>
</dbReference>
<evidence type="ECO:0000256" key="1">
    <source>
        <dbReference type="ARBA" id="ARBA00023002"/>
    </source>
</evidence>
<evidence type="ECO:0000313" key="5">
    <source>
        <dbReference type="EMBL" id="MWG33834.1"/>
    </source>
</evidence>
<organism evidence="5 6">
    <name type="scientific">Halomarina oriensis</name>
    <dbReference type="NCBI Taxonomy" id="671145"/>
    <lineage>
        <taxon>Archaea</taxon>
        <taxon>Methanobacteriati</taxon>
        <taxon>Methanobacteriota</taxon>
        <taxon>Stenosarchaea group</taxon>
        <taxon>Halobacteria</taxon>
        <taxon>Halobacteriales</taxon>
        <taxon>Natronomonadaceae</taxon>
        <taxon>Halomarina</taxon>
    </lineage>
</organism>
<dbReference type="GO" id="GO:0000166">
    <property type="term" value="F:nucleotide binding"/>
    <property type="evidence" value="ECO:0007669"/>
    <property type="project" value="InterPro"/>
</dbReference>
<dbReference type="EMBL" id="WSZK01000011">
    <property type="protein sequence ID" value="MWG33834.1"/>
    <property type="molecule type" value="Genomic_DNA"/>
</dbReference>
<gene>
    <name evidence="5" type="ORF">GQS65_04885</name>
</gene>
<name>A0A6B0GGI8_9EURY</name>
<dbReference type="Pfam" id="PF22725">
    <property type="entry name" value="GFO_IDH_MocA_C3"/>
    <property type="match status" value="1"/>
</dbReference>
<dbReference type="Proteomes" id="UP000451471">
    <property type="component" value="Unassembled WGS sequence"/>
</dbReference>
<evidence type="ECO:0008006" key="7">
    <source>
        <dbReference type="Google" id="ProtNLM"/>
    </source>
</evidence>
<dbReference type="RefSeq" id="WP_158203556.1">
    <property type="nucleotide sequence ID" value="NZ_WSZK01000011.1"/>
</dbReference>
<accession>A0A6B0GGI8</accession>
<dbReference type="GO" id="GO:0016491">
    <property type="term" value="F:oxidoreductase activity"/>
    <property type="evidence" value="ECO:0007669"/>
    <property type="project" value="UniProtKB-KW"/>
</dbReference>
<dbReference type="SUPFAM" id="SSF55347">
    <property type="entry name" value="Glyceraldehyde-3-phosphate dehydrogenase-like, C-terminal domain"/>
    <property type="match status" value="1"/>
</dbReference>
<dbReference type="InterPro" id="IPR055170">
    <property type="entry name" value="GFO_IDH_MocA-like_dom"/>
</dbReference>
<protein>
    <recommendedName>
        <fullName evidence="7">Gfo/Idh/MocA family oxidoreductase</fullName>
    </recommendedName>
</protein>
<dbReference type="InterPro" id="IPR036291">
    <property type="entry name" value="NAD(P)-bd_dom_sf"/>
</dbReference>
<evidence type="ECO:0000259" key="4">
    <source>
        <dbReference type="Pfam" id="PF22725"/>
    </source>
</evidence>
<sequence length="358" mass="39610">MSEHIRLGVIGAGGIFRRRHFPAFAGMDNVSVEIIANRSVESAHDIAQEFDFDATASDDPDAVVAHENVDAVMVGTWPYKHHEYALAALDAGKHVFVQARMARTYQEAKEMHDAARESDLVTQICPSPMAMEGDRTMRRLLEEGYVGDVHLIRGHVLSGNGIDPETPLHWRDVEHYQGVNALQVGILAERLHRWFGHADTVSARAETRIPERPLPDGEGGGTDDAGGDTETASVERPDLVSIDCELDSGAFMTLDFCSVAEHSPANQVEVYGSEGTLVYEFADDTIRGAAVEDDELLEMPIPDEERVDWTVEQNFVDAIREGGSPRTTFREGMKYMEFTEAVFRSVERGEAVTLPLVR</sequence>
<dbReference type="AlphaFoldDB" id="A0A6B0GGI8"/>
<dbReference type="OrthoDB" id="25239at2157"/>
<evidence type="ECO:0000256" key="2">
    <source>
        <dbReference type="SAM" id="MobiDB-lite"/>
    </source>
</evidence>
<feature type="region of interest" description="Disordered" evidence="2">
    <location>
        <begin position="205"/>
        <end position="237"/>
    </location>
</feature>
<dbReference type="Pfam" id="PF01408">
    <property type="entry name" value="GFO_IDH_MocA"/>
    <property type="match status" value="1"/>
</dbReference>
<dbReference type="Gene3D" id="3.40.50.720">
    <property type="entry name" value="NAD(P)-binding Rossmann-like Domain"/>
    <property type="match status" value="1"/>
</dbReference>
<comment type="caution">
    <text evidence="5">The sequence shown here is derived from an EMBL/GenBank/DDBJ whole genome shotgun (WGS) entry which is preliminary data.</text>
</comment>
<dbReference type="InterPro" id="IPR000683">
    <property type="entry name" value="Gfo/Idh/MocA-like_OxRdtase_N"/>
</dbReference>
<evidence type="ECO:0000259" key="3">
    <source>
        <dbReference type="Pfam" id="PF01408"/>
    </source>
</evidence>
<feature type="domain" description="GFO/IDH/MocA-like oxidoreductase" evidence="4">
    <location>
        <begin position="135"/>
        <end position="277"/>
    </location>
</feature>
<dbReference type="InterPro" id="IPR050463">
    <property type="entry name" value="Gfo/Idh/MocA_oxidrdct_glycsds"/>
</dbReference>
<proteinExistence type="predicted"/>
<feature type="domain" description="Gfo/Idh/MocA-like oxidoreductase N-terminal" evidence="3">
    <location>
        <begin position="5"/>
        <end position="122"/>
    </location>
</feature>
<keyword evidence="1" id="KW-0560">Oxidoreductase</keyword>
<reference evidence="5 6" key="1">
    <citation type="submission" date="2019-12" db="EMBL/GenBank/DDBJ databases">
        <title>Halocatena pleomorpha gen. nov. sp. nov., an extremely halophilic archaeon of family Halobacteriaceae isolated from saltpan soil.</title>
        <authorList>
            <person name="Pal Y."/>
            <person name="Verma A."/>
            <person name="Krishnamurthi S."/>
            <person name="Kumar P."/>
        </authorList>
    </citation>
    <scope>NUCLEOTIDE SEQUENCE [LARGE SCALE GENOMIC DNA]</scope>
    <source>
        <strain evidence="5 6">JCM 16495</strain>
    </source>
</reference>
<evidence type="ECO:0000313" key="6">
    <source>
        <dbReference type="Proteomes" id="UP000451471"/>
    </source>
</evidence>
<dbReference type="Gene3D" id="3.30.360.10">
    <property type="entry name" value="Dihydrodipicolinate Reductase, domain 2"/>
    <property type="match status" value="1"/>
</dbReference>